<gene>
    <name evidence="7" type="ORF">CALCODRAFT_176549</name>
</gene>
<dbReference type="PIRSF" id="PIRSF000332">
    <property type="entry name" value="FMO"/>
    <property type="match status" value="1"/>
</dbReference>
<evidence type="ECO:0000313" key="8">
    <source>
        <dbReference type="Proteomes" id="UP000076842"/>
    </source>
</evidence>
<dbReference type="Gene3D" id="3.50.50.60">
    <property type="entry name" value="FAD/NAD(P)-binding domain"/>
    <property type="match status" value="1"/>
</dbReference>
<dbReference type="PANTHER" id="PTHR23023">
    <property type="entry name" value="DIMETHYLANILINE MONOOXYGENASE"/>
    <property type="match status" value="1"/>
</dbReference>
<evidence type="ECO:0000313" key="7">
    <source>
        <dbReference type="EMBL" id="KZT59791.1"/>
    </source>
</evidence>
<organism evidence="7 8">
    <name type="scientific">Calocera cornea HHB12733</name>
    <dbReference type="NCBI Taxonomy" id="1353952"/>
    <lineage>
        <taxon>Eukaryota</taxon>
        <taxon>Fungi</taxon>
        <taxon>Dikarya</taxon>
        <taxon>Basidiomycota</taxon>
        <taxon>Agaricomycotina</taxon>
        <taxon>Dacrymycetes</taxon>
        <taxon>Dacrymycetales</taxon>
        <taxon>Dacrymycetaceae</taxon>
        <taxon>Calocera</taxon>
    </lineage>
</organism>
<dbReference type="PRINTS" id="PR00368">
    <property type="entry name" value="FADPNR"/>
</dbReference>
<accession>A0A165HV87</accession>
<reference evidence="7 8" key="1">
    <citation type="journal article" date="2016" name="Mol. Biol. Evol.">
        <title>Comparative Genomics of Early-Diverging Mushroom-Forming Fungi Provides Insights into the Origins of Lignocellulose Decay Capabilities.</title>
        <authorList>
            <person name="Nagy L.G."/>
            <person name="Riley R."/>
            <person name="Tritt A."/>
            <person name="Adam C."/>
            <person name="Daum C."/>
            <person name="Floudas D."/>
            <person name="Sun H."/>
            <person name="Yadav J.S."/>
            <person name="Pangilinan J."/>
            <person name="Larsson K.H."/>
            <person name="Matsuura K."/>
            <person name="Barry K."/>
            <person name="Labutti K."/>
            <person name="Kuo R."/>
            <person name="Ohm R.A."/>
            <person name="Bhattacharya S.S."/>
            <person name="Shirouzu T."/>
            <person name="Yoshinaga Y."/>
            <person name="Martin F.M."/>
            <person name="Grigoriev I.V."/>
            <person name="Hibbett D.S."/>
        </authorList>
    </citation>
    <scope>NUCLEOTIDE SEQUENCE [LARGE SCALE GENOMIC DNA]</scope>
    <source>
        <strain evidence="7 8">HHB12733</strain>
    </source>
</reference>
<protein>
    <submittedName>
        <fullName evidence="7">FAD/NAD(P)-binding domain-containing protein</fullName>
    </submittedName>
</protein>
<keyword evidence="3" id="KW-0274">FAD</keyword>
<name>A0A165HV87_9BASI</name>
<evidence type="ECO:0000256" key="6">
    <source>
        <dbReference type="SAM" id="Phobius"/>
    </source>
</evidence>
<feature type="transmembrane region" description="Helical" evidence="6">
    <location>
        <begin position="591"/>
        <end position="611"/>
    </location>
</feature>
<dbReference type="InParanoid" id="A0A165HV87"/>
<comment type="similarity">
    <text evidence="1">Belongs to the FMO family.</text>
</comment>
<dbReference type="InterPro" id="IPR000960">
    <property type="entry name" value="Flavin_mOase"/>
</dbReference>
<evidence type="ECO:0000256" key="4">
    <source>
        <dbReference type="ARBA" id="ARBA00022857"/>
    </source>
</evidence>
<keyword evidence="4" id="KW-0521">NADP</keyword>
<evidence type="ECO:0000256" key="3">
    <source>
        <dbReference type="ARBA" id="ARBA00022827"/>
    </source>
</evidence>
<dbReference type="Proteomes" id="UP000076842">
    <property type="component" value="Unassembled WGS sequence"/>
</dbReference>
<dbReference type="OrthoDB" id="74360at2759"/>
<evidence type="ECO:0000256" key="5">
    <source>
        <dbReference type="ARBA" id="ARBA00023002"/>
    </source>
</evidence>
<dbReference type="SUPFAM" id="SSF51905">
    <property type="entry name" value="FAD/NAD(P)-binding domain"/>
    <property type="match status" value="1"/>
</dbReference>
<evidence type="ECO:0000256" key="2">
    <source>
        <dbReference type="ARBA" id="ARBA00022630"/>
    </source>
</evidence>
<sequence>MWSSMRWRSTLRRPSPSTRVAVDHDTGMLRVVVIGAGPAGLVTCKHLLEARSDEFPFDPIVLEQEDELGGTFKYRSYENANLVSSKQLTCFSDWRLPLGHHDHLTLEEYVDYLRAYAEHFNVLEHIRTGCRVTHISRGLDGKGHRVDYVTKSPDGTWGTEIQSIAADYLAICTGLHVIPSIPSIPGIEHVLAQNVSYREKELKPVAFHSSDYKKRSQLEGRRVMILGCGETGMDLAYEAAKAQAKQVVLCHRDGFLSFPKVINDFSLFGMTFKGNLPIDGLITNLFETAYVHPWIAAKRIRWHVSDFVIKRVLWLLTGTQAGCNQWAGELPPERLGRAYVFLNKSHKAMPYINRPFRHRSPLLQLISHYEEDPADMPPNTDFAVDLAPFPSLFLPSGKAVFPVNWRKESKRIQNIEVRPDMVIYATGYTQKFDWFEPGQGYAGVGEQNVRDVFKSGDETVAYIGFVRPGVGAIPPIAEMQAMFWIAILTGKAKVPTTPEHYHLLQSKTARIRYGVDHGAYMSQLARDIGAAPDIFELYRVHGWHVTWSYIFGAAFVTYYRLLGPFPSPKAPEIAKTELWEAILRRGIGGNLFMGLIPMVFYGFVSGIAWSIESVWRLAHFQAPRFS</sequence>
<proteinExistence type="inferred from homology"/>
<dbReference type="EMBL" id="KV423937">
    <property type="protein sequence ID" value="KZT59791.1"/>
    <property type="molecule type" value="Genomic_DNA"/>
</dbReference>
<keyword evidence="6" id="KW-1133">Transmembrane helix</keyword>
<keyword evidence="8" id="KW-1185">Reference proteome</keyword>
<keyword evidence="6" id="KW-0812">Transmembrane</keyword>
<keyword evidence="6" id="KW-0472">Membrane</keyword>
<dbReference type="InterPro" id="IPR020946">
    <property type="entry name" value="Flavin_mOase-like"/>
</dbReference>
<dbReference type="InterPro" id="IPR050346">
    <property type="entry name" value="FMO-like"/>
</dbReference>
<dbReference type="STRING" id="1353952.A0A165HV87"/>
<keyword evidence="5" id="KW-0560">Oxidoreductase</keyword>
<evidence type="ECO:0000256" key="1">
    <source>
        <dbReference type="ARBA" id="ARBA00009183"/>
    </source>
</evidence>
<dbReference type="GO" id="GO:0004499">
    <property type="term" value="F:N,N-dimethylaniline monooxygenase activity"/>
    <property type="evidence" value="ECO:0007669"/>
    <property type="project" value="InterPro"/>
</dbReference>
<dbReference type="InterPro" id="IPR036188">
    <property type="entry name" value="FAD/NAD-bd_sf"/>
</dbReference>
<dbReference type="Pfam" id="PF00743">
    <property type="entry name" value="FMO-like"/>
    <property type="match status" value="2"/>
</dbReference>
<dbReference type="AlphaFoldDB" id="A0A165HV87"/>
<dbReference type="GO" id="GO:0050660">
    <property type="term" value="F:flavin adenine dinucleotide binding"/>
    <property type="evidence" value="ECO:0007669"/>
    <property type="project" value="InterPro"/>
</dbReference>
<keyword evidence="2" id="KW-0285">Flavoprotein</keyword>
<dbReference type="GO" id="GO:0050661">
    <property type="term" value="F:NADP binding"/>
    <property type="evidence" value="ECO:0007669"/>
    <property type="project" value="InterPro"/>
</dbReference>